<feature type="region of interest" description="Disordered" evidence="1">
    <location>
        <begin position="342"/>
        <end position="423"/>
    </location>
</feature>
<dbReference type="Proteomes" id="UP001148614">
    <property type="component" value="Unassembled WGS sequence"/>
</dbReference>
<accession>A0A9W8N339</accession>
<organism evidence="2 3">
    <name type="scientific">Xylaria arbuscula</name>
    <dbReference type="NCBI Taxonomy" id="114810"/>
    <lineage>
        <taxon>Eukaryota</taxon>
        <taxon>Fungi</taxon>
        <taxon>Dikarya</taxon>
        <taxon>Ascomycota</taxon>
        <taxon>Pezizomycotina</taxon>
        <taxon>Sordariomycetes</taxon>
        <taxon>Xylariomycetidae</taxon>
        <taxon>Xylariales</taxon>
        <taxon>Xylariaceae</taxon>
        <taxon>Xylaria</taxon>
    </lineage>
</organism>
<feature type="region of interest" description="Disordered" evidence="1">
    <location>
        <begin position="453"/>
        <end position="508"/>
    </location>
</feature>
<feature type="compositionally biased region" description="Acidic residues" evidence="1">
    <location>
        <begin position="53"/>
        <end position="73"/>
    </location>
</feature>
<feature type="compositionally biased region" description="Basic and acidic residues" evidence="1">
    <location>
        <begin position="96"/>
        <end position="117"/>
    </location>
</feature>
<dbReference type="EMBL" id="JANPWZ010003638">
    <property type="protein sequence ID" value="KAJ3551831.1"/>
    <property type="molecule type" value="Genomic_DNA"/>
</dbReference>
<feature type="compositionally biased region" description="Polar residues" evidence="1">
    <location>
        <begin position="469"/>
        <end position="491"/>
    </location>
</feature>
<reference evidence="2" key="1">
    <citation type="submission" date="2022-07" db="EMBL/GenBank/DDBJ databases">
        <title>Genome Sequence of Xylaria arbuscula.</title>
        <authorList>
            <person name="Buettner E."/>
        </authorList>
    </citation>
    <scope>NUCLEOTIDE SEQUENCE</scope>
    <source>
        <strain evidence="2">VT107</strain>
    </source>
</reference>
<evidence type="ECO:0000313" key="3">
    <source>
        <dbReference type="Proteomes" id="UP001148614"/>
    </source>
</evidence>
<evidence type="ECO:0000256" key="1">
    <source>
        <dbReference type="SAM" id="MobiDB-lite"/>
    </source>
</evidence>
<feature type="region of interest" description="Disordered" evidence="1">
    <location>
        <begin position="23"/>
        <end position="132"/>
    </location>
</feature>
<protein>
    <submittedName>
        <fullName evidence="2">Uncharacterized protein</fullName>
    </submittedName>
</protein>
<sequence>MQNCARKVSGKVQELVGIYDGLARAASEEPPTLNRRRLSQTADDEGSLARGELEDDTDNDEGAGFGDFEDPLVDNDRAAPSRNGSSSSELSSTPKAETKESFNHVLEKEEEKDHEIVAEPESTPAPKPPNRFRELKFDTNLSALDELFPGLPDSLAGGATEDREISERVVNDSFNKISERKAWYRISRFGSMRKHNSGDDENYHRVTWPTSQLRTDTVKIVRRWMEQDTYAGRATLGGHKRTGFFDWDSDVAPVDLDQVFQRKKSVTSHTRTTSIPAVNATTLAKAADDRPYRNSTGISLPKALPAVNQSTIAVPSFGWSSATQEASFANGSIPKTGQALESEAISEPQTTFVDENDDDWGEMVSSPRVTDNPMELNPAALQLPETQTTSDEPEGRRSLTASDVPHTAEPNAPASQETPGVTDPWSFFDVSVLDKPSPVPKSLTRETCESKIMPSVSGTNTPPLDRVSFESTDATAQQETLGKNKITSQRPISKAPKRASVSASVQDSETHDDIIIQNILKHLPDLSYMFQ</sequence>
<dbReference type="VEuPathDB" id="FungiDB:F4678DRAFT_412288"/>
<dbReference type="AlphaFoldDB" id="A0A9W8N339"/>
<gene>
    <name evidence="2" type="ORF">NPX13_g11264</name>
</gene>
<evidence type="ECO:0000313" key="2">
    <source>
        <dbReference type="EMBL" id="KAJ3551831.1"/>
    </source>
</evidence>
<comment type="caution">
    <text evidence="2">The sequence shown here is derived from an EMBL/GenBank/DDBJ whole genome shotgun (WGS) entry which is preliminary data.</text>
</comment>
<name>A0A9W8N339_9PEZI</name>
<feature type="compositionally biased region" description="Low complexity" evidence="1">
    <location>
        <begin position="81"/>
        <end position="92"/>
    </location>
</feature>
<proteinExistence type="predicted"/>
<keyword evidence="3" id="KW-1185">Reference proteome</keyword>